<proteinExistence type="predicted"/>
<protein>
    <recommendedName>
        <fullName evidence="3">TLDc domain-containing protein</fullName>
    </recommendedName>
</protein>
<evidence type="ECO:0000313" key="2">
    <source>
        <dbReference type="Proteomes" id="UP000266861"/>
    </source>
</evidence>
<dbReference type="Proteomes" id="UP000266861">
    <property type="component" value="Unassembled WGS sequence"/>
</dbReference>
<evidence type="ECO:0000313" key="1">
    <source>
        <dbReference type="EMBL" id="RHZ88981.1"/>
    </source>
</evidence>
<keyword evidence="2" id="KW-1185">Reference proteome</keyword>
<dbReference type="EMBL" id="PQFF01000017">
    <property type="protein sequence ID" value="RHZ88981.1"/>
    <property type="molecule type" value="Genomic_DNA"/>
</dbReference>
<sequence length="103" mass="12063">MISPWIDEQTIKSKDGFAPRTFWNICHGHTSTIVITKVKGMNEIIGGFNPLAWDKTKDDWIKLLTINDSYKIIPLFIEKESYSNHNNKNLLISIVDYIYIYQR</sequence>
<dbReference type="AlphaFoldDB" id="A0A397JM19"/>
<organism evidence="1 2">
    <name type="scientific">Diversispora epigaea</name>
    <dbReference type="NCBI Taxonomy" id="1348612"/>
    <lineage>
        <taxon>Eukaryota</taxon>
        <taxon>Fungi</taxon>
        <taxon>Fungi incertae sedis</taxon>
        <taxon>Mucoromycota</taxon>
        <taxon>Glomeromycotina</taxon>
        <taxon>Glomeromycetes</taxon>
        <taxon>Diversisporales</taxon>
        <taxon>Diversisporaceae</taxon>
        <taxon>Diversispora</taxon>
    </lineage>
</organism>
<dbReference type="OrthoDB" id="298084at2759"/>
<reference evidence="1 2" key="1">
    <citation type="submission" date="2018-08" db="EMBL/GenBank/DDBJ databases">
        <title>Genome and evolution of the arbuscular mycorrhizal fungus Diversispora epigaea (formerly Glomus versiforme) and its bacterial endosymbionts.</title>
        <authorList>
            <person name="Sun X."/>
            <person name="Fei Z."/>
            <person name="Harrison M."/>
        </authorList>
    </citation>
    <scope>NUCLEOTIDE SEQUENCE [LARGE SCALE GENOMIC DNA]</scope>
    <source>
        <strain evidence="1 2">IT104</strain>
    </source>
</reference>
<name>A0A397JM19_9GLOM</name>
<accession>A0A397JM19</accession>
<evidence type="ECO:0008006" key="3">
    <source>
        <dbReference type="Google" id="ProtNLM"/>
    </source>
</evidence>
<comment type="caution">
    <text evidence="1">The sequence shown here is derived from an EMBL/GenBank/DDBJ whole genome shotgun (WGS) entry which is preliminary data.</text>
</comment>
<gene>
    <name evidence="1" type="ORF">Glove_19g47</name>
</gene>